<evidence type="ECO:0000256" key="12">
    <source>
        <dbReference type="ARBA" id="ARBA00023002"/>
    </source>
</evidence>
<feature type="domain" description="JmjC" evidence="20">
    <location>
        <begin position="331"/>
        <end position="514"/>
    </location>
</feature>
<name>A0AAD3YAE7_9TREE</name>
<evidence type="ECO:0000256" key="14">
    <source>
        <dbReference type="ARBA" id="ARBA00023015"/>
    </source>
</evidence>
<dbReference type="Pfam" id="PF17811">
    <property type="entry name" value="JHD"/>
    <property type="match status" value="1"/>
</dbReference>
<dbReference type="AlphaFoldDB" id="A0AAD3YAE7"/>
<organism evidence="21 22">
    <name type="scientific">Cutaneotrichosporon spelunceum</name>
    <dbReference type="NCBI Taxonomy" id="1672016"/>
    <lineage>
        <taxon>Eukaryota</taxon>
        <taxon>Fungi</taxon>
        <taxon>Dikarya</taxon>
        <taxon>Basidiomycota</taxon>
        <taxon>Agaricomycotina</taxon>
        <taxon>Tremellomycetes</taxon>
        <taxon>Trichosporonales</taxon>
        <taxon>Trichosporonaceae</taxon>
        <taxon>Cutaneotrichosporon</taxon>
    </lineage>
</organism>
<dbReference type="PROSITE" id="PS01359">
    <property type="entry name" value="ZF_PHD_1"/>
    <property type="match status" value="1"/>
</dbReference>
<dbReference type="InterPro" id="IPR019786">
    <property type="entry name" value="Zinc_finger_PHD-type_CS"/>
</dbReference>
<dbReference type="PROSITE" id="PS51184">
    <property type="entry name" value="JMJC"/>
    <property type="match status" value="1"/>
</dbReference>
<keyword evidence="10" id="KW-0156">Chromatin regulator</keyword>
<evidence type="ECO:0000256" key="4">
    <source>
        <dbReference type="ARBA" id="ARBA00008037"/>
    </source>
</evidence>
<keyword evidence="16" id="KW-0539">Nucleus</keyword>
<reference evidence="21" key="1">
    <citation type="journal article" date="2023" name="BMC Genomics">
        <title>Chromosome-level genome assemblies of Cutaneotrichosporon spp. (Trichosporonales, Basidiomycota) reveal imbalanced evolution between nucleotide sequences and chromosome synteny.</title>
        <authorList>
            <person name="Kobayashi Y."/>
            <person name="Kayamori A."/>
            <person name="Aoki K."/>
            <person name="Shiwa Y."/>
            <person name="Matsutani M."/>
            <person name="Fujita N."/>
            <person name="Sugita T."/>
            <person name="Iwasaki W."/>
            <person name="Tanaka N."/>
            <person name="Takashima M."/>
        </authorList>
    </citation>
    <scope>NUCLEOTIDE SEQUENCE</scope>
    <source>
        <strain evidence="21">HIS016</strain>
    </source>
</reference>
<keyword evidence="13" id="KW-0408">Iron</keyword>
<feature type="region of interest" description="Disordered" evidence="19">
    <location>
        <begin position="1"/>
        <end position="35"/>
    </location>
</feature>
<keyword evidence="7" id="KW-0479">Metal-binding</keyword>
<comment type="caution">
    <text evidence="21">The sequence shown here is derived from an EMBL/GenBank/DDBJ whole genome shotgun (WGS) entry which is preliminary data.</text>
</comment>
<protein>
    <recommendedName>
        <fullName evidence="6">JmjC domain-containing histone demethylation protein 1</fullName>
        <ecNumber evidence="5">1.14.11.27</ecNumber>
    </recommendedName>
    <alternativeName>
        <fullName evidence="17">[Histone-H3]-lysine-36 demethylase 1</fullName>
    </alternativeName>
</protein>
<keyword evidence="8" id="KW-0863">Zinc-finger</keyword>
<dbReference type="Pfam" id="PF02373">
    <property type="entry name" value="JmjC"/>
    <property type="match status" value="1"/>
</dbReference>
<comment type="subcellular location">
    <subcellularLocation>
        <location evidence="3">Nucleus</location>
    </subcellularLocation>
</comment>
<evidence type="ECO:0000313" key="22">
    <source>
        <dbReference type="Proteomes" id="UP001222932"/>
    </source>
</evidence>
<evidence type="ECO:0000256" key="7">
    <source>
        <dbReference type="ARBA" id="ARBA00022723"/>
    </source>
</evidence>
<comment type="similarity">
    <text evidence="4">Belongs to the JHDM1 histone demethylase family.</text>
</comment>
<dbReference type="EC" id="1.14.11.27" evidence="5"/>
<evidence type="ECO:0000256" key="3">
    <source>
        <dbReference type="ARBA" id="ARBA00004123"/>
    </source>
</evidence>
<evidence type="ECO:0000256" key="8">
    <source>
        <dbReference type="ARBA" id="ARBA00022771"/>
    </source>
</evidence>
<evidence type="ECO:0000256" key="6">
    <source>
        <dbReference type="ARBA" id="ARBA00015153"/>
    </source>
</evidence>
<keyword evidence="22" id="KW-1185">Reference proteome</keyword>
<evidence type="ECO:0000256" key="13">
    <source>
        <dbReference type="ARBA" id="ARBA00023004"/>
    </source>
</evidence>
<keyword evidence="12" id="KW-0560">Oxidoreductase</keyword>
<evidence type="ECO:0000256" key="1">
    <source>
        <dbReference type="ARBA" id="ARBA00001954"/>
    </source>
</evidence>
<gene>
    <name evidence="21" type="primary">JHD1</name>
    <name evidence="21" type="ORF">CspeluHIS016_0209370</name>
</gene>
<dbReference type="SMART" id="SM00558">
    <property type="entry name" value="JmjC"/>
    <property type="match status" value="1"/>
</dbReference>
<evidence type="ECO:0000313" key="21">
    <source>
        <dbReference type="EMBL" id="GMK55881.1"/>
    </source>
</evidence>
<evidence type="ECO:0000256" key="15">
    <source>
        <dbReference type="ARBA" id="ARBA00023163"/>
    </source>
</evidence>
<evidence type="ECO:0000259" key="20">
    <source>
        <dbReference type="PROSITE" id="PS51184"/>
    </source>
</evidence>
<dbReference type="PANTHER" id="PTHR23123">
    <property type="entry name" value="PHD/F-BOX CONTAINING PROTEIN"/>
    <property type="match status" value="1"/>
</dbReference>
<dbReference type="InterPro" id="IPR050690">
    <property type="entry name" value="JHDM1_Histone_Demethylase"/>
</dbReference>
<dbReference type="SUPFAM" id="SSF57903">
    <property type="entry name" value="FYVE/PHD zinc finger"/>
    <property type="match status" value="1"/>
</dbReference>
<dbReference type="GO" id="GO:0008270">
    <property type="term" value="F:zinc ion binding"/>
    <property type="evidence" value="ECO:0007669"/>
    <property type="project" value="UniProtKB-KW"/>
</dbReference>
<sequence length="674" mass="76942">METSKERDELEACPICPSSGPPVPPKSSSEERNEDDEELKWIACSKCKKWYHCVCTILNPEYKDTIPTELLQELDASSLGEWFDWADRVDRWYCKPCINFSKSEKNPKPPRNPMQATLRRRKYVKQSSTSAPPSPKRLRLDSQATVTPSANAEITPDQGRPKRRAALDRPDYYNMHNHNATPTRSWLDLIKNPAKHGREIKEGDFPHVPGSLLRKQWIESGVTASDVAVDDLPYPAHLPPTLFYGPTREPLVVRPEDGGITSMGGKVPDPGLTVTDISRLVGPQRMVDVIDVATQESSQWPLEKWAQYVRDRSVPNSASSSKVYNIISLEISGTDLAQSVRPPSIVSDIDWVENFWPFPGGPEAAKRAAARAAEGLDDDSQPKERTKNEWPKVQLYCLMGMKDAWTDWHVDFAASSVYYNVYTGSKVFFFIRPTEANLAAYTRWSGSHELQQSTWLPDLCDEVRKVTLVAGDTMIIPAGYIHAVYTPVDSVVFGGNFVHCFDIPTQLRLRQIEIDTRVPQRFRFPYFDRLCWYVADRFTNDLRQLRAYRPSAKAPAVKRPYERILRGLIVLARFLIAEVDKMTDESTEDKLRQSIYRRIPSDIPDPAALAHELLWRVENELPDLWEDEEEVKVVEEGKVRRKKHVVSCNPKPPPKAMRLLDKPVQSRTWKFQPS</sequence>
<dbReference type="Gene3D" id="3.30.40.10">
    <property type="entry name" value="Zinc/RING finger domain, C3HC4 (zinc finger)"/>
    <property type="match status" value="1"/>
</dbReference>
<dbReference type="InterPro" id="IPR041070">
    <property type="entry name" value="JHD"/>
</dbReference>
<evidence type="ECO:0000256" key="19">
    <source>
        <dbReference type="SAM" id="MobiDB-lite"/>
    </source>
</evidence>
<dbReference type="CDD" id="cd15517">
    <property type="entry name" value="PHD_TCF19_like"/>
    <property type="match status" value="1"/>
</dbReference>
<dbReference type="SUPFAM" id="SSF51197">
    <property type="entry name" value="Clavaminate synthase-like"/>
    <property type="match status" value="1"/>
</dbReference>
<evidence type="ECO:0000256" key="16">
    <source>
        <dbReference type="ARBA" id="ARBA00023242"/>
    </source>
</evidence>
<evidence type="ECO:0000256" key="18">
    <source>
        <dbReference type="ARBA" id="ARBA00047915"/>
    </source>
</evidence>
<accession>A0AAD3YAE7</accession>
<proteinExistence type="inferred from homology"/>
<reference evidence="21" key="2">
    <citation type="submission" date="2023-06" db="EMBL/GenBank/DDBJ databases">
        <authorList>
            <person name="Kobayashi Y."/>
            <person name="Kayamori A."/>
            <person name="Aoki K."/>
            <person name="Shiwa Y."/>
            <person name="Fujita N."/>
            <person name="Sugita T."/>
            <person name="Iwasaki W."/>
            <person name="Tanaka N."/>
            <person name="Takashima M."/>
        </authorList>
    </citation>
    <scope>NUCLEOTIDE SEQUENCE</scope>
    <source>
        <strain evidence="21">HIS016</strain>
    </source>
</reference>
<dbReference type="InterPro" id="IPR013083">
    <property type="entry name" value="Znf_RING/FYVE/PHD"/>
</dbReference>
<keyword evidence="9" id="KW-0862">Zinc</keyword>
<evidence type="ECO:0000256" key="11">
    <source>
        <dbReference type="ARBA" id="ARBA00022964"/>
    </source>
</evidence>
<evidence type="ECO:0000256" key="5">
    <source>
        <dbReference type="ARBA" id="ARBA00013246"/>
    </source>
</evidence>
<dbReference type="InterPro" id="IPR003347">
    <property type="entry name" value="JmjC_dom"/>
</dbReference>
<comment type="cofactor">
    <cofactor evidence="1">
        <name>Fe(2+)</name>
        <dbReference type="ChEBI" id="CHEBI:29033"/>
    </cofactor>
</comment>
<dbReference type="GO" id="GO:0140680">
    <property type="term" value="F:histone H3K36me/H3K36me2 demethylase activity"/>
    <property type="evidence" value="ECO:0007669"/>
    <property type="project" value="UniProtKB-EC"/>
</dbReference>
<feature type="compositionally biased region" description="Basic and acidic residues" evidence="19">
    <location>
        <begin position="1"/>
        <end position="10"/>
    </location>
</feature>
<comment type="function">
    <text evidence="2">Histone demethylase that specifically demethylates 'Lys-36' of histone H3, thereby playing a central role in histone code.</text>
</comment>
<dbReference type="GO" id="GO:0005634">
    <property type="term" value="C:nucleus"/>
    <property type="evidence" value="ECO:0007669"/>
    <property type="project" value="UniProtKB-SubCell"/>
</dbReference>
<dbReference type="Proteomes" id="UP001222932">
    <property type="component" value="Unassembled WGS sequence"/>
</dbReference>
<evidence type="ECO:0000256" key="2">
    <source>
        <dbReference type="ARBA" id="ARBA00003909"/>
    </source>
</evidence>
<keyword evidence="11" id="KW-0223">Dioxygenase</keyword>
<dbReference type="EMBL" id="BTCM01000002">
    <property type="protein sequence ID" value="GMK55881.1"/>
    <property type="molecule type" value="Genomic_DNA"/>
</dbReference>
<evidence type="ECO:0000256" key="17">
    <source>
        <dbReference type="ARBA" id="ARBA00031083"/>
    </source>
</evidence>
<keyword evidence="14" id="KW-0805">Transcription regulation</keyword>
<evidence type="ECO:0000256" key="9">
    <source>
        <dbReference type="ARBA" id="ARBA00022833"/>
    </source>
</evidence>
<feature type="compositionally biased region" description="Polar residues" evidence="19">
    <location>
        <begin position="142"/>
        <end position="152"/>
    </location>
</feature>
<feature type="region of interest" description="Disordered" evidence="19">
    <location>
        <begin position="104"/>
        <end position="164"/>
    </location>
</feature>
<dbReference type="Gene3D" id="2.60.120.650">
    <property type="entry name" value="Cupin"/>
    <property type="match status" value="1"/>
</dbReference>
<keyword evidence="15" id="KW-0804">Transcription</keyword>
<comment type="catalytic activity">
    <reaction evidence="18">
        <text>N(6),N(6)-dimethyl-L-lysyl(36)-[histone H3] + 2 2-oxoglutarate + 2 O2 = L-lysyl(36)-[histone H3] + 2 formaldehyde + 2 succinate + 2 CO2</text>
        <dbReference type="Rhea" id="RHEA:42032"/>
        <dbReference type="Rhea" id="RHEA-COMP:9785"/>
        <dbReference type="Rhea" id="RHEA-COMP:9787"/>
        <dbReference type="ChEBI" id="CHEBI:15379"/>
        <dbReference type="ChEBI" id="CHEBI:16526"/>
        <dbReference type="ChEBI" id="CHEBI:16810"/>
        <dbReference type="ChEBI" id="CHEBI:16842"/>
        <dbReference type="ChEBI" id="CHEBI:29969"/>
        <dbReference type="ChEBI" id="CHEBI:30031"/>
        <dbReference type="ChEBI" id="CHEBI:61976"/>
        <dbReference type="EC" id="1.14.11.27"/>
    </reaction>
</comment>
<dbReference type="InterPro" id="IPR011011">
    <property type="entry name" value="Znf_FYVE_PHD"/>
</dbReference>
<evidence type="ECO:0000256" key="10">
    <source>
        <dbReference type="ARBA" id="ARBA00022853"/>
    </source>
</evidence>